<gene>
    <name evidence="1" type="ORF">H9714_04200</name>
</gene>
<reference evidence="1" key="1">
    <citation type="journal article" date="2021" name="PeerJ">
        <title>Extensive microbial diversity within the chicken gut microbiome revealed by metagenomics and culture.</title>
        <authorList>
            <person name="Gilroy R."/>
            <person name="Ravi A."/>
            <person name="Getino M."/>
            <person name="Pursley I."/>
            <person name="Horton D.L."/>
            <person name="Alikhan N.F."/>
            <person name="Baker D."/>
            <person name="Gharbi K."/>
            <person name="Hall N."/>
            <person name="Watson M."/>
            <person name="Adriaenssens E.M."/>
            <person name="Foster-Nyarko E."/>
            <person name="Jarju S."/>
            <person name="Secka A."/>
            <person name="Antonio M."/>
            <person name="Oren A."/>
            <person name="Chaudhuri R.R."/>
            <person name="La Ragione R."/>
            <person name="Hildebrand F."/>
            <person name="Pallen M.J."/>
        </authorList>
    </citation>
    <scope>NUCLEOTIDE SEQUENCE</scope>
    <source>
        <strain evidence="1">CHK189-11263</strain>
    </source>
</reference>
<dbReference type="SUPFAM" id="SSF160719">
    <property type="entry name" value="gpW/gp25-like"/>
    <property type="match status" value="1"/>
</dbReference>
<protein>
    <submittedName>
        <fullName evidence="1">Uncharacterized protein</fullName>
    </submittedName>
</protein>
<reference evidence="1" key="2">
    <citation type="submission" date="2021-04" db="EMBL/GenBank/DDBJ databases">
        <authorList>
            <person name="Gilroy R."/>
        </authorList>
    </citation>
    <scope>NUCLEOTIDE SEQUENCE</scope>
    <source>
        <strain evidence="1">CHK189-11263</strain>
    </source>
</reference>
<accession>A0A9D2M9M3</accession>
<dbReference type="Proteomes" id="UP000824208">
    <property type="component" value="Unassembled WGS sequence"/>
</dbReference>
<organism evidence="1 2">
    <name type="scientific">Candidatus Flavonifractor intestinipullorum</name>
    <dbReference type="NCBI Taxonomy" id="2838587"/>
    <lineage>
        <taxon>Bacteria</taxon>
        <taxon>Bacillati</taxon>
        <taxon>Bacillota</taxon>
        <taxon>Clostridia</taxon>
        <taxon>Eubacteriales</taxon>
        <taxon>Oscillospiraceae</taxon>
        <taxon>Flavonifractor</taxon>
    </lineage>
</organism>
<dbReference type="AlphaFoldDB" id="A0A9D2M9M3"/>
<comment type="caution">
    <text evidence="1">The sequence shown here is derived from an EMBL/GenBank/DDBJ whole genome shotgun (WGS) entry which is preliminary data.</text>
</comment>
<dbReference type="Gene3D" id="3.10.450.40">
    <property type="match status" value="1"/>
</dbReference>
<evidence type="ECO:0000313" key="2">
    <source>
        <dbReference type="Proteomes" id="UP000824208"/>
    </source>
</evidence>
<sequence>MELRLENGDYLPDGKGGVVRLSGDEALLQRVLFRLSARRGALPMLPELGSQLYLLGREPSEARLAAARQYAAQAVSPEGLQVEDLQLTERGDGRMDLTVWLRGEDAALTATVVV</sequence>
<proteinExistence type="predicted"/>
<evidence type="ECO:0000313" key="1">
    <source>
        <dbReference type="EMBL" id="HJB56736.1"/>
    </source>
</evidence>
<dbReference type="EMBL" id="DWYC01000045">
    <property type="protein sequence ID" value="HJB56736.1"/>
    <property type="molecule type" value="Genomic_DNA"/>
</dbReference>
<name>A0A9D2M9M3_9FIRM</name>